<gene>
    <name evidence="1" type="ORF">RchiOBHm_Chr4g0401911</name>
</gene>
<organism evidence="1 2">
    <name type="scientific">Rosa chinensis</name>
    <name type="common">China rose</name>
    <dbReference type="NCBI Taxonomy" id="74649"/>
    <lineage>
        <taxon>Eukaryota</taxon>
        <taxon>Viridiplantae</taxon>
        <taxon>Streptophyta</taxon>
        <taxon>Embryophyta</taxon>
        <taxon>Tracheophyta</taxon>
        <taxon>Spermatophyta</taxon>
        <taxon>Magnoliopsida</taxon>
        <taxon>eudicotyledons</taxon>
        <taxon>Gunneridae</taxon>
        <taxon>Pentapetalae</taxon>
        <taxon>rosids</taxon>
        <taxon>fabids</taxon>
        <taxon>Rosales</taxon>
        <taxon>Rosaceae</taxon>
        <taxon>Rosoideae</taxon>
        <taxon>Rosoideae incertae sedis</taxon>
        <taxon>Rosa</taxon>
    </lineage>
</organism>
<sequence>MILGLSRMNLESFNSFGVRMVSLPLLISCLARFLIGSISPRHALSGQNAHFGAKQLISSSSTPMYLKNRN</sequence>
<dbReference type="Proteomes" id="UP000238479">
    <property type="component" value="Chromosome 4"/>
</dbReference>
<dbReference type="AlphaFoldDB" id="A0A2P6QT77"/>
<protein>
    <submittedName>
        <fullName evidence="1">Uncharacterized protein</fullName>
    </submittedName>
</protein>
<comment type="caution">
    <text evidence="1">The sequence shown here is derived from an EMBL/GenBank/DDBJ whole genome shotgun (WGS) entry which is preliminary data.</text>
</comment>
<accession>A0A2P6QT77</accession>
<proteinExistence type="predicted"/>
<keyword evidence="2" id="KW-1185">Reference proteome</keyword>
<dbReference type="EMBL" id="PDCK01000042">
    <property type="protein sequence ID" value="PRQ37380.1"/>
    <property type="molecule type" value="Genomic_DNA"/>
</dbReference>
<dbReference type="Gramene" id="PRQ37380">
    <property type="protein sequence ID" value="PRQ37380"/>
    <property type="gene ID" value="RchiOBHm_Chr4g0401911"/>
</dbReference>
<evidence type="ECO:0000313" key="1">
    <source>
        <dbReference type="EMBL" id="PRQ37380.1"/>
    </source>
</evidence>
<name>A0A2P6QT77_ROSCH</name>
<evidence type="ECO:0000313" key="2">
    <source>
        <dbReference type="Proteomes" id="UP000238479"/>
    </source>
</evidence>
<reference evidence="1 2" key="1">
    <citation type="journal article" date="2018" name="Nat. Genet.">
        <title>The Rosa genome provides new insights in the design of modern roses.</title>
        <authorList>
            <person name="Bendahmane M."/>
        </authorList>
    </citation>
    <scope>NUCLEOTIDE SEQUENCE [LARGE SCALE GENOMIC DNA]</scope>
    <source>
        <strain evidence="2">cv. Old Blush</strain>
    </source>
</reference>